<gene>
    <name evidence="1" type="ORF">PEPS_35800</name>
</gene>
<proteinExistence type="predicted"/>
<keyword evidence="1" id="KW-0614">Plasmid</keyword>
<reference evidence="1 2" key="1">
    <citation type="submission" date="2021-12" db="EMBL/GenBank/DDBJ databases">
        <title>Genome sequencing of bacteria with rrn-lacking chromosome and rrn-plasmid.</title>
        <authorList>
            <person name="Anda M."/>
            <person name="Iwasaki W."/>
        </authorList>
    </citation>
    <scope>NUCLEOTIDE SEQUENCE [LARGE SCALE GENOMIC DNA]</scope>
    <source>
        <strain evidence="1 2">NBRC 101262</strain>
        <plasmid evidence="1 2">pPP2</plasmid>
    </source>
</reference>
<keyword evidence="2" id="KW-1185">Reference proteome</keyword>
<protein>
    <recommendedName>
        <fullName evidence="3">Transposase IS204/IS1001/IS1096/IS1165 DDE domain-containing protein</fullName>
    </recommendedName>
</protein>
<dbReference type="Proteomes" id="UP001354989">
    <property type="component" value="Plasmid pPP2"/>
</dbReference>
<organism evidence="1 2">
    <name type="scientific">Persicobacter psychrovividus</name>
    <dbReference type="NCBI Taxonomy" id="387638"/>
    <lineage>
        <taxon>Bacteria</taxon>
        <taxon>Pseudomonadati</taxon>
        <taxon>Bacteroidota</taxon>
        <taxon>Cytophagia</taxon>
        <taxon>Cytophagales</taxon>
        <taxon>Persicobacteraceae</taxon>
        <taxon>Persicobacter</taxon>
    </lineage>
</organism>
<name>A0ABM7VJZ5_9BACT</name>
<sequence>MQKNKTRGHYSCSDWEIYKTTHKSGINGVLESFNNQIQALVTETNAKGNAEQKVGILMGFDIENAWGESLKDIAENNPLGVSVFNWNKDNDMISYNPLDLAQFEKLVLHYLYLKNRSYASDYWK</sequence>
<accession>A0ABM7VJZ5</accession>
<evidence type="ECO:0000313" key="1">
    <source>
        <dbReference type="EMBL" id="BDD01300.1"/>
    </source>
</evidence>
<dbReference type="RefSeq" id="WP_338398619.1">
    <property type="nucleotide sequence ID" value="NZ_AP025294.1"/>
</dbReference>
<evidence type="ECO:0000313" key="2">
    <source>
        <dbReference type="Proteomes" id="UP001354989"/>
    </source>
</evidence>
<geneLocation type="plasmid" evidence="1 2">
    <name>pPP2</name>
</geneLocation>
<evidence type="ECO:0008006" key="3">
    <source>
        <dbReference type="Google" id="ProtNLM"/>
    </source>
</evidence>
<dbReference type="EMBL" id="AP025294">
    <property type="protein sequence ID" value="BDD01300.1"/>
    <property type="molecule type" value="Genomic_DNA"/>
</dbReference>